<organism evidence="9 10">
    <name type="scientific">Fusarium austroafricanum</name>
    <dbReference type="NCBI Taxonomy" id="2364996"/>
    <lineage>
        <taxon>Eukaryota</taxon>
        <taxon>Fungi</taxon>
        <taxon>Dikarya</taxon>
        <taxon>Ascomycota</taxon>
        <taxon>Pezizomycotina</taxon>
        <taxon>Sordariomycetes</taxon>
        <taxon>Hypocreomycetidae</taxon>
        <taxon>Hypocreales</taxon>
        <taxon>Nectriaceae</taxon>
        <taxon>Fusarium</taxon>
        <taxon>Fusarium concolor species complex</taxon>
    </lineage>
</organism>
<dbReference type="InterPro" id="IPR057220">
    <property type="entry name" value="DUF7898"/>
</dbReference>
<keyword evidence="4" id="KW-0067">ATP-binding</keyword>
<dbReference type="GO" id="GO:0016787">
    <property type="term" value="F:hydrolase activity"/>
    <property type="evidence" value="ECO:0007669"/>
    <property type="project" value="UniProtKB-KW"/>
</dbReference>
<comment type="caution">
    <text evidence="9">The sequence shown here is derived from an EMBL/GenBank/DDBJ whole genome shotgun (WGS) entry which is preliminary data.</text>
</comment>
<dbReference type="InterPro" id="IPR036390">
    <property type="entry name" value="WH_DNA-bd_sf"/>
</dbReference>
<dbReference type="GO" id="GO:0005524">
    <property type="term" value="F:ATP binding"/>
    <property type="evidence" value="ECO:0007669"/>
    <property type="project" value="UniProtKB-KW"/>
</dbReference>
<dbReference type="SUPFAM" id="SSF46785">
    <property type="entry name" value="Winged helix' DNA-binding domain"/>
    <property type="match status" value="1"/>
</dbReference>
<dbReference type="FunFam" id="1.10.3380.20:FF:000005">
    <property type="entry name" value="DNA-directed DNA polymerase theta, putative"/>
    <property type="match status" value="1"/>
</dbReference>
<gene>
    <name evidence="9" type="ORF">F53441_1602</name>
</gene>
<dbReference type="Gene3D" id="1.10.3380.20">
    <property type="match status" value="1"/>
</dbReference>
<keyword evidence="10" id="KW-1185">Reference proteome</keyword>
<dbReference type="Pfam" id="PF00270">
    <property type="entry name" value="DEAD"/>
    <property type="match status" value="1"/>
</dbReference>
<protein>
    <submittedName>
        <fullName evidence="9">DNA polymerase theta subunit</fullName>
    </submittedName>
</protein>
<evidence type="ECO:0000256" key="6">
    <source>
        <dbReference type="SAM" id="MobiDB-lite"/>
    </source>
</evidence>
<dbReference type="PANTHER" id="PTHR47961">
    <property type="entry name" value="DNA POLYMERASE THETA, PUTATIVE (AFU_ORTHOLOGUE AFUA_1G05260)-RELATED"/>
    <property type="match status" value="1"/>
</dbReference>
<comment type="catalytic activity">
    <reaction evidence="5">
        <text>ATP + H2O = ADP + phosphate + H(+)</text>
        <dbReference type="Rhea" id="RHEA:13065"/>
        <dbReference type="ChEBI" id="CHEBI:15377"/>
        <dbReference type="ChEBI" id="CHEBI:15378"/>
        <dbReference type="ChEBI" id="CHEBI:30616"/>
        <dbReference type="ChEBI" id="CHEBI:43474"/>
        <dbReference type="ChEBI" id="CHEBI:456216"/>
        <dbReference type="EC" id="5.6.2.4"/>
    </reaction>
</comment>
<dbReference type="AlphaFoldDB" id="A0A8H4NYS9"/>
<evidence type="ECO:0000256" key="2">
    <source>
        <dbReference type="ARBA" id="ARBA00022801"/>
    </source>
</evidence>
<dbReference type="InterPro" id="IPR011545">
    <property type="entry name" value="DEAD/DEAH_box_helicase_dom"/>
</dbReference>
<dbReference type="InterPro" id="IPR001650">
    <property type="entry name" value="Helicase_C-like"/>
</dbReference>
<evidence type="ECO:0000313" key="10">
    <source>
        <dbReference type="Proteomes" id="UP000605986"/>
    </source>
</evidence>
<proteinExistence type="predicted"/>
<dbReference type="Gene3D" id="3.40.50.300">
    <property type="entry name" value="P-loop containing nucleotide triphosphate hydrolases"/>
    <property type="match status" value="2"/>
</dbReference>
<dbReference type="OrthoDB" id="2320933at2759"/>
<dbReference type="Pfam" id="PF00271">
    <property type="entry name" value="Helicase_C"/>
    <property type="match status" value="1"/>
</dbReference>
<dbReference type="PANTHER" id="PTHR47961:SF6">
    <property type="entry name" value="DNA-DIRECTED DNA POLYMERASE"/>
    <property type="match status" value="1"/>
</dbReference>
<dbReference type="SMART" id="SM00490">
    <property type="entry name" value="HELICc"/>
    <property type="match status" value="1"/>
</dbReference>
<name>A0A8H4NYS9_9HYPO</name>
<dbReference type="SMART" id="SM00487">
    <property type="entry name" value="DEXDc"/>
    <property type="match status" value="1"/>
</dbReference>
<dbReference type="CDD" id="cd18026">
    <property type="entry name" value="DEXHc_POLQ-like"/>
    <property type="match status" value="1"/>
</dbReference>
<feature type="domain" description="Helicase C-terminal" evidence="8">
    <location>
        <begin position="459"/>
        <end position="601"/>
    </location>
</feature>
<dbReference type="SUPFAM" id="SSF52540">
    <property type="entry name" value="P-loop containing nucleoside triphosphate hydrolases"/>
    <property type="match status" value="1"/>
</dbReference>
<dbReference type="Pfam" id="PF20470">
    <property type="entry name" value="HTH_61"/>
    <property type="match status" value="1"/>
</dbReference>
<evidence type="ECO:0000259" key="8">
    <source>
        <dbReference type="PROSITE" id="PS51194"/>
    </source>
</evidence>
<dbReference type="EMBL" id="JAADJG010000065">
    <property type="protein sequence ID" value="KAF4456239.1"/>
    <property type="molecule type" value="Genomic_DNA"/>
</dbReference>
<evidence type="ECO:0000256" key="1">
    <source>
        <dbReference type="ARBA" id="ARBA00022741"/>
    </source>
</evidence>
<evidence type="ECO:0000256" key="5">
    <source>
        <dbReference type="ARBA" id="ARBA00048988"/>
    </source>
</evidence>
<dbReference type="InterPro" id="IPR014001">
    <property type="entry name" value="Helicase_ATP-bd"/>
</dbReference>
<dbReference type="Proteomes" id="UP000605986">
    <property type="component" value="Unassembled WGS sequence"/>
</dbReference>
<evidence type="ECO:0000313" key="9">
    <source>
        <dbReference type="EMBL" id="KAF4456239.1"/>
    </source>
</evidence>
<reference evidence="9" key="1">
    <citation type="submission" date="2020-01" db="EMBL/GenBank/DDBJ databases">
        <title>Identification and distribution of gene clusters putatively required for synthesis of sphingolipid metabolism inhibitors in phylogenetically diverse species of the filamentous fungus Fusarium.</title>
        <authorList>
            <person name="Kim H.-S."/>
            <person name="Busman M."/>
            <person name="Brown D.W."/>
            <person name="Divon H."/>
            <person name="Uhlig S."/>
            <person name="Proctor R.H."/>
        </authorList>
    </citation>
    <scope>NUCLEOTIDE SEQUENCE</scope>
    <source>
        <strain evidence="9">NRRL 53441</strain>
    </source>
</reference>
<dbReference type="SUPFAM" id="SSF158702">
    <property type="entry name" value="Sec63 N-terminal domain-like"/>
    <property type="match status" value="1"/>
</dbReference>
<dbReference type="InterPro" id="IPR048960">
    <property type="entry name" value="POLQ-like_helical"/>
</dbReference>
<dbReference type="InterPro" id="IPR046931">
    <property type="entry name" value="HTH_61"/>
</dbReference>
<dbReference type="Pfam" id="PF25453">
    <property type="entry name" value="DUF7898"/>
    <property type="match status" value="1"/>
</dbReference>
<dbReference type="InterPro" id="IPR050474">
    <property type="entry name" value="Hel308_SKI2-like"/>
</dbReference>
<dbReference type="PROSITE" id="PS51192">
    <property type="entry name" value="HELICASE_ATP_BIND_1"/>
    <property type="match status" value="1"/>
</dbReference>
<sequence>MKSMRGLMHTTSVETTHEQKTTFATTSVAGHKRSLSTTGEEQHFRPLASRATVQFQRAVSLPSAPPRISASRIVRLDERVGPSEYSQRRAIAATPTSSCDPELALNHPMYDLPRQLVDNFASLGIKQIYPWQKSCLKGPGLLTGEKNLVYCAPTGGGKSLVADVLMLKRILEEKGTKALLVLPYVALVQEKVRWLRSVVQGLRFAPETNVDDDKRIWRQRADENTVRIVGFFGGGKVRATWADFDIGVCTLEKANALVNTAIDDCSISKLRAVVLDELHMVDDDHRGYLLELVASKLLSLEQPIQIVGMSATLPNMGMMAQWLDGHCYETQYRPVPIEEHLVYDGNIYPAGSTSSLIKTAAQLNTCLPTQTQVQTRSIRRIEKSTHKELRDPVLNAVVTLAHETAVAGFGALVFAGSRGMCESDARWISRAMPQPHELKVDVVDRRMDLLGELRSLNTGVDPVLEETVLYGVAFHHVSLLRGKLQTILTKQAGLTTEERDLIAEAYDCGTILVCVATCSLAAGINLPARRVILHNCRMGREFVGPSMLRQMRGRAGRQGKAPIGETYLCCRGNDLEQVVELMSAELPPVASCLNTENRRMQRALLEVVSIRLATSHESILDYFSKSLLSHTHDAKFVNDCISSSLEEIESMGFVTRDSLSMFTATRLGKAIVASAIDPDDGVFVHNELSRALQAFVMDGEMHILYTFTPVQEFGVMVNWQVFRNEMEGLDESGLRVLRLLGIKPTTILKLAQGATLRETTPEEKQLARVHRRFYLALQLRDLCNEVPIHIVARKYDVPRGMVQNLSQTCQGFAAGMIKFCEQMSWGVMAAALDHFSDRLVAGARADLLALAKIPFIKSRTARVFWENGFRTVATIANADTIELLPVLMQAQPNKIRLKGKDNEKYEEKLLVKAKVISDAASRIWKLQMQAEMEEE</sequence>
<keyword evidence="1" id="KW-0547">Nucleotide-binding</keyword>
<feature type="domain" description="Helicase ATP-binding" evidence="7">
    <location>
        <begin position="139"/>
        <end position="331"/>
    </location>
</feature>
<evidence type="ECO:0000256" key="4">
    <source>
        <dbReference type="ARBA" id="ARBA00022840"/>
    </source>
</evidence>
<keyword evidence="2" id="KW-0378">Hydrolase</keyword>
<dbReference type="PROSITE" id="PS51194">
    <property type="entry name" value="HELICASE_CTER"/>
    <property type="match status" value="1"/>
</dbReference>
<evidence type="ECO:0000259" key="7">
    <source>
        <dbReference type="PROSITE" id="PS51192"/>
    </source>
</evidence>
<dbReference type="Pfam" id="PF21099">
    <property type="entry name" value="POLQ_helical"/>
    <property type="match status" value="1"/>
</dbReference>
<dbReference type="GO" id="GO:0003676">
    <property type="term" value="F:nucleic acid binding"/>
    <property type="evidence" value="ECO:0007669"/>
    <property type="project" value="InterPro"/>
</dbReference>
<evidence type="ECO:0000256" key="3">
    <source>
        <dbReference type="ARBA" id="ARBA00022806"/>
    </source>
</evidence>
<accession>A0A8H4NYS9</accession>
<keyword evidence="3" id="KW-0347">Helicase</keyword>
<feature type="region of interest" description="Disordered" evidence="6">
    <location>
        <begin position="24"/>
        <end position="43"/>
    </location>
</feature>
<dbReference type="GO" id="GO:0043138">
    <property type="term" value="F:3'-5' DNA helicase activity"/>
    <property type="evidence" value="ECO:0007669"/>
    <property type="project" value="UniProtKB-EC"/>
</dbReference>
<dbReference type="InterPro" id="IPR027417">
    <property type="entry name" value="P-loop_NTPase"/>
</dbReference>